<accession>A0ABY7CI29</accession>
<sequence length="666" mass="68142">MRIAYVVAGLIALNANVSEAGVVVPHGAQANIFTPVIAKSPPAELGDMNSTKGEDNTQEDKKSDPDDGVGRVHSSVHGASDARPGSIPGDQSSDQDGYSLPTSSDTNHGSPLDKLTLLTKPVAHSAIHQVPAEAPQPADALLRAIEQLSEDATHQLPVHVPGDIMSSTTSSPLSAPSHLITPVIPQTALPISQVPNTIHSTIPSADPSALLSSLPVGGLRQASNLIHSTLPNLAGLSPNLSNLPLPIVGGNPGGSNSGLPVPIPSEPTNIISPILSSLPVEGVESALPVSDPTNLVNRVFSNLPVSQSPLGSLPVDPSTLASPILSALPVLGNGNSGSPLSSLPSDSSTLVNPVISNLPGGQSVGNIIPGSTLSSSPVDPANLTNRVISNLPIVDASSGSPLSSLPVDPSTLVSPILSNLPVGQSNGYTQGPGTPLDSGLVSPVLSNFPGTQSVGSIVPGGSLSSLPVDAANLVNRVISNPLGDMSSLPVDPSTILSGLPVEGTGFATKISTSEANRKNNNTLVERGRGHRGLDAPIKDLLGHGMGLGILGDSNDDNDDDNMEFSGGWATYFTQNQIAGACGKVHEDTDVIVALDYRRYGALNKISKHCGKKVRITSGDKTIIATVADACPTCLNQNSLDLSEGAFKKLGVTVQEGMKPITWKFID</sequence>
<dbReference type="Proteomes" id="UP001164743">
    <property type="component" value="Chromosome 5A"/>
</dbReference>
<feature type="compositionally biased region" description="Basic and acidic residues" evidence="2">
    <location>
        <begin position="52"/>
        <end position="70"/>
    </location>
</feature>
<gene>
    <name evidence="4" type="ORF">PtA15_5A143</name>
</gene>
<dbReference type="SUPFAM" id="SSF50685">
    <property type="entry name" value="Barwin-like endoglucanases"/>
    <property type="match status" value="1"/>
</dbReference>
<dbReference type="InterPro" id="IPR051477">
    <property type="entry name" value="Expansin_CellWall"/>
</dbReference>
<name>A0ABY7CI29_9BASI</name>
<protein>
    <recommendedName>
        <fullName evidence="6">RlpA-like protein double-psi beta-barrel domain-containing protein</fullName>
    </recommendedName>
</protein>
<evidence type="ECO:0000256" key="1">
    <source>
        <dbReference type="ARBA" id="ARBA00022729"/>
    </source>
</evidence>
<dbReference type="Gene3D" id="2.40.40.10">
    <property type="entry name" value="RlpA-like domain"/>
    <property type="match status" value="1"/>
</dbReference>
<dbReference type="CDD" id="cd22191">
    <property type="entry name" value="DPBB_RlpA_EXP_N-like"/>
    <property type="match status" value="1"/>
</dbReference>
<evidence type="ECO:0000256" key="3">
    <source>
        <dbReference type="SAM" id="SignalP"/>
    </source>
</evidence>
<dbReference type="PANTHER" id="PTHR31836">
    <property type="match status" value="1"/>
</dbReference>
<evidence type="ECO:0000256" key="2">
    <source>
        <dbReference type="SAM" id="MobiDB-lite"/>
    </source>
</evidence>
<dbReference type="EMBL" id="CP110425">
    <property type="protein sequence ID" value="WAQ84573.1"/>
    <property type="molecule type" value="Genomic_DNA"/>
</dbReference>
<reference evidence="4" key="1">
    <citation type="submission" date="2022-10" db="EMBL/GenBank/DDBJ databases">
        <title>Puccinia triticina Genome sequencing and assembly.</title>
        <authorList>
            <person name="Li C."/>
        </authorList>
    </citation>
    <scope>NUCLEOTIDE SEQUENCE</scope>
    <source>
        <strain evidence="4">Pt15</strain>
    </source>
</reference>
<dbReference type="RefSeq" id="XP_053020128.1">
    <property type="nucleotide sequence ID" value="XM_053168875.1"/>
</dbReference>
<organism evidence="4 5">
    <name type="scientific">Puccinia triticina</name>
    <dbReference type="NCBI Taxonomy" id="208348"/>
    <lineage>
        <taxon>Eukaryota</taxon>
        <taxon>Fungi</taxon>
        <taxon>Dikarya</taxon>
        <taxon>Basidiomycota</taxon>
        <taxon>Pucciniomycotina</taxon>
        <taxon>Pucciniomycetes</taxon>
        <taxon>Pucciniales</taxon>
        <taxon>Pucciniaceae</taxon>
        <taxon>Puccinia</taxon>
    </lineage>
</organism>
<feature type="compositionally biased region" description="Polar residues" evidence="2">
    <location>
        <begin position="89"/>
        <end position="109"/>
    </location>
</feature>
<feature type="signal peptide" evidence="3">
    <location>
        <begin position="1"/>
        <end position="20"/>
    </location>
</feature>
<evidence type="ECO:0000313" key="5">
    <source>
        <dbReference type="Proteomes" id="UP001164743"/>
    </source>
</evidence>
<dbReference type="InterPro" id="IPR036908">
    <property type="entry name" value="RlpA-like_sf"/>
</dbReference>
<keyword evidence="1 3" id="KW-0732">Signal</keyword>
<dbReference type="GeneID" id="77809770"/>
<proteinExistence type="predicted"/>
<feature type="region of interest" description="Disordered" evidence="2">
    <location>
        <begin position="40"/>
        <end position="113"/>
    </location>
</feature>
<dbReference type="PANTHER" id="PTHR31836:SF24">
    <property type="entry name" value="RLPA-LIKE PROTEIN DOUBLE-PSI BETA-BARREL DOMAIN-CONTAINING PROTEIN"/>
    <property type="match status" value="1"/>
</dbReference>
<keyword evidence="5" id="KW-1185">Reference proteome</keyword>
<evidence type="ECO:0000313" key="4">
    <source>
        <dbReference type="EMBL" id="WAQ84573.1"/>
    </source>
</evidence>
<evidence type="ECO:0008006" key="6">
    <source>
        <dbReference type="Google" id="ProtNLM"/>
    </source>
</evidence>
<feature type="chain" id="PRO_5046958891" description="RlpA-like protein double-psi beta-barrel domain-containing protein" evidence="3">
    <location>
        <begin position="21"/>
        <end position="666"/>
    </location>
</feature>